<keyword evidence="1" id="KW-0812">Transmembrane</keyword>
<evidence type="ECO:0000313" key="3">
    <source>
        <dbReference type="Proteomes" id="UP000199533"/>
    </source>
</evidence>
<organism evidence="2 3">
    <name type="scientific">Nitrosomonas aestuarii</name>
    <dbReference type="NCBI Taxonomy" id="52441"/>
    <lineage>
        <taxon>Bacteria</taxon>
        <taxon>Pseudomonadati</taxon>
        <taxon>Pseudomonadota</taxon>
        <taxon>Betaproteobacteria</taxon>
        <taxon>Nitrosomonadales</taxon>
        <taxon>Nitrosomonadaceae</taxon>
        <taxon>Nitrosomonas</taxon>
    </lineage>
</organism>
<name>A0A1I4BKI3_9PROT</name>
<gene>
    <name evidence="2" type="ORF">SAMN05216302_101281</name>
</gene>
<dbReference type="AlphaFoldDB" id="A0A1I4BKI3"/>
<keyword evidence="1" id="KW-0472">Membrane</keyword>
<protein>
    <submittedName>
        <fullName evidence="2">Uncharacterized protein</fullName>
    </submittedName>
</protein>
<proteinExistence type="predicted"/>
<keyword evidence="3" id="KW-1185">Reference proteome</keyword>
<dbReference type="Proteomes" id="UP000199533">
    <property type="component" value="Unassembled WGS sequence"/>
</dbReference>
<evidence type="ECO:0000256" key="1">
    <source>
        <dbReference type="SAM" id="Phobius"/>
    </source>
</evidence>
<sequence>MWWLLVLEAIVALGLFVFVIWWTMFSGKKKNDSNKED</sequence>
<dbReference type="EMBL" id="FOSP01000012">
    <property type="protein sequence ID" value="SFK69372.1"/>
    <property type="molecule type" value="Genomic_DNA"/>
</dbReference>
<evidence type="ECO:0000313" key="2">
    <source>
        <dbReference type="EMBL" id="SFK69372.1"/>
    </source>
</evidence>
<reference evidence="3" key="1">
    <citation type="submission" date="2016-10" db="EMBL/GenBank/DDBJ databases">
        <authorList>
            <person name="Varghese N."/>
            <person name="Submissions S."/>
        </authorList>
    </citation>
    <scope>NUCLEOTIDE SEQUENCE [LARGE SCALE GENOMIC DNA]</scope>
    <source>
        <strain evidence="3">Nm69</strain>
    </source>
</reference>
<keyword evidence="1" id="KW-1133">Transmembrane helix</keyword>
<feature type="transmembrane region" description="Helical" evidence="1">
    <location>
        <begin position="6"/>
        <end position="25"/>
    </location>
</feature>
<accession>A0A1I4BKI3</accession>